<gene>
    <name evidence="3" type="ORF">CLV71_108317</name>
</gene>
<dbReference type="PANTHER" id="PTHR35149:SF1">
    <property type="entry name" value="DUF5655 DOMAIN-CONTAINING PROTEIN"/>
    <property type="match status" value="1"/>
</dbReference>
<dbReference type="EMBL" id="SOCP01000008">
    <property type="protein sequence ID" value="TDV48956.1"/>
    <property type="molecule type" value="Genomic_DNA"/>
</dbReference>
<proteinExistence type="predicted"/>
<dbReference type="InterPro" id="IPR004919">
    <property type="entry name" value="GmrSD_N"/>
</dbReference>
<dbReference type="Pfam" id="PF07510">
    <property type="entry name" value="GmrSD_C"/>
    <property type="match status" value="1"/>
</dbReference>
<sequence>METVVRTPLEIFSLPQHLVVPLFQRPYVWNEEDQWVPLWQDVRRMAELRLDNLTSMATHFLGAVVLQAQDNQTGTFQPRFVIDGQQRLTTLQLLMDATAAVLEARGQDNLARRLEELTHNPAHYVQVDDEMLKLRHTNRDRASYDEVMRADPPIDYAGLKHADSLLARGHRFFGVQVERWLGDDSPPEFATRAEVLTTVITRALQLVVIDLRAEENSQEIFETLNARGTALTAADLIKNFVFQRLAVEGVDVRQAYVEDWPFDSTFWEKEISVGRYFVSRSSLFLNQWLVSRSGEEISPKQTFTRFKHFVEHDAGVPMAELLPIIKQQAASYQRWTERAADTHADLSRVELSVYRLQAIDLELLKPILLWLHEPGTKCDPKVIDRVVGATESWIIRRALLRLTTSDLGRIVADLINTHRATPQDELATRIETYLSRLDAASTYWPGDVEVEKALKVEAAYKRYKRGRLRIFLEAAEDHLRGYTGPTPLAGGRIARVGYPIEHLMPQKWETHWPVADLAAEIERGEHIHRLGNLTLLTRSLNSSVSNGPWAGSGGKRAKLREHDVFLMNRRIDDISSEGWTRR</sequence>
<dbReference type="RefSeq" id="WP_208297705.1">
    <property type="nucleotide sequence ID" value="NZ_SOCP01000008.1"/>
</dbReference>
<dbReference type="AlphaFoldDB" id="A0A4R7VHW9"/>
<dbReference type="Pfam" id="PF03235">
    <property type="entry name" value="GmrSD_N"/>
    <property type="match status" value="1"/>
</dbReference>
<evidence type="ECO:0000313" key="4">
    <source>
        <dbReference type="Proteomes" id="UP000294927"/>
    </source>
</evidence>
<feature type="domain" description="GmrSD restriction endonucleases N-terminal" evidence="1">
    <location>
        <begin position="11"/>
        <end position="242"/>
    </location>
</feature>
<organism evidence="3 4">
    <name type="scientific">Actinophytocola oryzae</name>
    <dbReference type="NCBI Taxonomy" id="502181"/>
    <lineage>
        <taxon>Bacteria</taxon>
        <taxon>Bacillati</taxon>
        <taxon>Actinomycetota</taxon>
        <taxon>Actinomycetes</taxon>
        <taxon>Pseudonocardiales</taxon>
        <taxon>Pseudonocardiaceae</taxon>
    </lineage>
</organism>
<keyword evidence="4" id="KW-1185">Reference proteome</keyword>
<dbReference type="Proteomes" id="UP000294927">
    <property type="component" value="Unassembled WGS sequence"/>
</dbReference>
<evidence type="ECO:0000259" key="2">
    <source>
        <dbReference type="Pfam" id="PF07510"/>
    </source>
</evidence>
<dbReference type="InterPro" id="IPR011089">
    <property type="entry name" value="GmrSD_C"/>
</dbReference>
<comment type="caution">
    <text evidence="3">The sequence shown here is derived from an EMBL/GenBank/DDBJ whole genome shotgun (WGS) entry which is preliminary data.</text>
</comment>
<protein>
    <submittedName>
        <fullName evidence="3">Uncharacterized protein DUF1524</fullName>
    </submittedName>
</protein>
<reference evidence="3 4" key="1">
    <citation type="submission" date="2019-03" db="EMBL/GenBank/DDBJ databases">
        <title>Genomic Encyclopedia of Archaeal and Bacterial Type Strains, Phase II (KMG-II): from individual species to whole genera.</title>
        <authorList>
            <person name="Goeker M."/>
        </authorList>
    </citation>
    <scope>NUCLEOTIDE SEQUENCE [LARGE SCALE GENOMIC DNA]</scope>
    <source>
        <strain evidence="3 4">DSM 45499</strain>
    </source>
</reference>
<dbReference type="PANTHER" id="PTHR35149">
    <property type="entry name" value="SLL5132 PROTEIN"/>
    <property type="match status" value="1"/>
</dbReference>
<accession>A0A4R7VHW9</accession>
<name>A0A4R7VHW9_9PSEU</name>
<evidence type="ECO:0000259" key="1">
    <source>
        <dbReference type="Pfam" id="PF03235"/>
    </source>
</evidence>
<feature type="domain" description="GmrSD restriction endonucleases C-terminal" evidence="2">
    <location>
        <begin position="444"/>
        <end position="574"/>
    </location>
</feature>
<evidence type="ECO:0000313" key="3">
    <source>
        <dbReference type="EMBL" id="TDV48956.1"/>
    </source>
</evidence>